<evidence type="ECO:0000313" key="1">
    <source>
        <dbReference type="EMBL" id="RHC15237.1"/>
    </source>
</evidence>
<evidence type="ECO:0000313" key="2">
    <source>
        <dbReference type="Proteomes" id="UP000283513"/>
    </source>
</evidence>
<proteinExistence type="predicted"/>
<dbReference type="RefSeq" id="WP_118598615.1">
    <property type="nucleotide sequence ID" value="NZ_QSHO01000013.1"/>
</dbReference>
<reference evidence="1 2" key="1">
    <citation type="submission" date="2018-08" db="EMBL/GenBank/DDBJ databases">
        <title>A genome reference for cultivated species of the human gut microbiota.</title>
        <authorList>
            <person name="Zou Y."/>
            <person name="Xue W."/>
            <person name="Luo G."/>
        </authorList>
    </citation>
    <scope>NUCLEOTIDE SEQUENCE [LARGE SCALE GENOMIC DNA]</scope>
    <source>
        <strain evidence="1 2">AM37-1AC</strain>
    </source>
</reference>
<dbReference type="EMBL" id="QSHO01000013">
    <property type="protein sequence ID" value="RHC15237.1"/>
    <property type="molecule type" value="Genomic_DNA"/>
</dbReference>
<protein>
    <submittedName>
        <fullName evidence="1">Uncharacterized protein</fullName>
    </submittedName>
</protein>
<accession>A0A3R6DYN8</accession>
<dbReference type="AlphaFoldDB" id="A0A3R6DYN8"/>
<comment type="caution">
    <text evidence="1">The sequence shown here is derived from an EMBL/GenBank/DDBJ whole genome shotgun (WGS) entry which is preliminary data.</text>
</comment>
<organism evidence="1 2">
    <name type="scientific">Roseburia intestinalis</name>
    <dbReference type="NCBI Taxonomy" id="166486"/>
    <lineage>
        <taxon>Bacteria</taxon>
        <taxon>Bacillati</taxon>
        <taxon>Bacillota</taxon>
        <taxon>Clostridia</taxon>
        <taxon>Lachnospirales</taxon>
        <taxon>Lachnospiraceae</taxon>
        <taxon>Roseburia</taxon>
    </lineage>
</organism>
<dbReference type="Proteomes" id="UP000283513">
    <property type="component" value="Unassembled WGS sequence"/>
</dbReference>
<name>A0A3R6DYN8_9FIRM</name>
<sequence length="76" mass="8684">MQVKFKGCRTGKKINISMVIPTGEQKTVITMEMPQGGDWRADMECYDKVLSAYEERLNKVMQSAQQQQVEEAEQLA</sequence>
<gene>
    <name evidence="1" type="ORF">DW856_14470</name>
</gene>